<sequence length="1085" mass="117451">MSNKTEHRPETPEDDEIHGKLGIAGGLTRAFIRSALTPLMVLAAVAVGLVALISLPREEEPQISVPMVDIHIQAPGLKAQDAMKLVTEPMETIVQGINEVEHVYSRTQDDYALVMARFKVGTSSDAAILRVHEKVRANMDKMPKGIPDPVIVGRGIDDVAIVSLTLTGKNGAQIDSDELTRVARELQTEVTKIENVGLTYVVGEARNEIRIEPEPDKLALYGVTLQQLANKVTQANRAFDTGNIRHEGQQISLAAGETLVAPAQIAGLLLTTRDNRPVYVADVAKVSYVPDAADHIVSNVERNADGKVVRTPAVTLAIAKRAGSNAVVVAEQILHRVHELHGSLIPEDVEVKVTRDYGETANEKANELLFHLGLATVSIIGLVLVAIGWRESIVVAVVIPVTILLTLFAAYVMGYTLNRVSLFALIFAIGILVDDAIVVIENIARHWAMKTPGSRITKAIEAVAEVGNPTIVATLTVVAALLPMLFVSGLMGPYMSPIPAVASAAMIFSFFVAVIITPWLMVKVAGKAPMTGHHADDDAYGGEHSGGRLGKIYSRVARPILKTKGRSGLFLLIVTILSFGSLGLLYTKHVTVKLLPFDNKSELSVVIDMPAGTSVEGTDAVAQQVADIVTKMPEVISAQTHAGTAAPFNFNGLVRHYYLRAQPNQGDVELQLLPKGERDRTSHQIALEIRDKIKQIKLPEGASLKTVEPPPGPPVISTLLAEIYGPTPEMQRDAARKIEEAFKEVPYIVDVDNSFGIQPDKLRVTVNSDDLEFYSVQEGDVWDTLGMLNGTTTVGYSHRGKERAPIPIVMERSKSNKVMNESTLSTPIPANVLPGARGVVELGDVVSVNKEKASYPIFRHNGREAEMVTAELAGKFEAPLYGMLAVDDIINKMDWPQGEKPVVSLHGQPQDESHVTLLWDGEWEVTWVTFRDMGAAFGVALLGIYILVVAQFGSFRLPLVILTPVPLTFLGIMLGHWIFHAPFSATSMIGFIALAGIIVRNSILLVDFIRHGAHEGKDKIEVLIEAGAIRFKPILLTAIAAMIGAVVILADPIFQGLAISLLFGLLSSTLLTVLVIPAIYRIFKT</sequence>
<dbReference type="SUPFAM" id="SSF82714">
    <property type="entry name" value="Multidrug efflux transporter AcrB TolC docking domain, DN and DC subdomains"/>
    <property type="match status" value="1"/>
</dbReference>
<dbReference type="Pfam" id="PF00873">
    <property type="entry name" value="ACR_tran"/>
    <property type="match status" value="1"/>
</dbReference>
<feature type="transmembrane region" description="Helical" evidence="1">
    <location>
        <begin position="568"/>
        <end position="586"/>
    </location>
</feature>
<dbReference type="PANTHER" id="PTHR32063:SF16">
    <property type="entry name" value="CATION EFFLUX SYSTEM (ACRB_ACRD_ACRF FAMILY)"/>
    <property type="match status" value="1"/>
</dbReference>
<dbReference type="EMBL" id="AQRC01000001">
    <property type="protein sequence ID" value="KFE36973.1"/>
    <property type="molecule type" value="Genomic_DNA"/>
</dbReference>
<dbReference type="InterPro" id="IPR001036">
    <property type="entry name" value="Acrflvin-R"/>
</dbReference>
<evidence type="ECO:0000313" key="3">
    <source>
        <dbReference type="Proteomes" id="UP000028607"/>
    </source>
</evidence>
<dbReference type="Proteomes" id="UP000028607">
    <property type="component" value="Unassembled WGS sequence"/>
</dbReference>
<dbReference type="AlphaFoldDB" id="A0A085U1X6"/>
<accession>A0A085U1X6</accession>
<feature type="transmembrane region" description="Helical" evidence="1">
    <location>
        <begin position="420"/>
        <end position="441"/>
    </location>
</feature>
<dbReference type="RefSeq" id="WP_051855173.1">
    <property type="nucleotide sequence ID" value="NZ_AQRC01000001.1"/>
</dbReference>
<feature type="transmembrane region" description="Helical" evidence="1">
    <location>
        <begin position="1056"/>
        <end position="1080"/>
    </location>
</feature>
<feature type="transmembrane region" description="Helical" evidence="1">
    <location>
        <begin position="35"/>
        <end position="55"/>
    </location>
</feature>
<dbReference type="PATRIC" id="fig|1317124.6.peg.484"/>
<evidence type="ECO:0000313" key="2">
    <source>
        <dbReference type="EMBL" id="KFE36973.1"/>
    </source>
</evidence>
<feature type="transmembrane region" description="Helical" evidence="1">
    <location>
        <begin position="959"/>
        <end position="979"/>
    </location>
</feature>
<dbReference type="InterPro" id="IPR027463">
    <property type="entry name" value="AcrB_DN_DC_subdom"/>
</dbReference>
<dbReference type="eggNOG" id="COG0841">
    <property type="taxonomic scope" value="Bacteria"/>
</dbReference>
<dbReference type="PANTHER" id="PTHR32063">
    <property type="match status" value="1"/>
</dbReference>
<dbReference type="Gene3D" id="1.20.1640.10">
    <property type="entry name" value="Multidrug efflux transporter AcrB transmembrane domain"/>
    <property type="match status" value="2"/>
</dbReference>
<feature type="transmembrane region" description="Helical" evidence="1">
    <location>
        <begin position="933"/>
        <end position="952"/>
    </location>
</feature>
<dbReference type="Gene3D" id="3.30.70.1440">
    <property type="entry name" value="Multidrug efflux transporter AcrB pore domain"/>
    <property type="match status" value="1"/>
</dbReference>
<keyword evidence="1" id="KW-0812">Transmembrane</keyword>
<evidence type="ECO:0000256" key="1">
    <source>
        <dbReference type="SAM" id="Phobius"/>
    </source>
</evidence>
<feature type="transmembrane region" description="Helical" evidence="1">
    <location>
        <begin position="462"/>
        <end position="486"/>
    </location>
</feature>
<dbReference type="PRINTS" id="PR00702">
    <property type="entry name" value="ACRIFLAVINRP"/>
</dbReference>
<dbReference type="Gene3D" id="3.30.70.1320">
    <property type="entry name" value="Multidrug efflux transporter AcrB pore domain like"/>
    <property type="match status" value="1"/>
</dbReference>
<dbReference type="OrthoDB" id="174266at2"/>
<feature type="transmembrane region" description="Helical" evidence="1">
    <location>
        <begin position="394"/>
        <end position="414"/>
    </location>
</feature>
<dbReference type="Gene3D" id="3.30.2090.10">
    <property type="entry name" value="Multidrug efflux transporter AcrB TolC docking domain, DN and DC subdomains"/>
    <property type="match status" value="2"/>
</dbReference>
<keyword evidence="3" id="KW-1185">Reference proteome</keyword>
<feature type="transmembrane region" description="Helical" evidence="1">
    <location>
        <begin position="985"/>
        <end position="1009"/>
    </location>
</feature>
<dbReference type="GO" id="GO:0042910">
    <property type="term" value="F:xenobiotic transmembrane transporter activity"/>
    <property type="evidence" value="ECO:0007669"/>
    <property type="project" value="TreeGrafter"/>
</dbReference>
<dbReference type="Gene3D" id="3.30.70.1430">
    <property type="entry name" value="Multidrug efflux transporter AcrB pore domain"/>
    <property type="match status" value="2"/>
</dbReference>
<dbReference type="SUPFAM" id="SSF82866">
    <property type="entry name" value="Multidrug efflux transporter AcrB transmembrane domain"/>
    <property type="match status" value="2"/>
</dbReference>
<gene>
    <name evidence="2" type="ORF">DW2_02405</name>
</gene>
<dbReference type="GO" id="GO:0005886">
    <property type="term" value="C:plasma membrane"/>
    <property type="evidence" value="ECO:0007669"/>
    <property type="project" value="TreeGrafter"/>
</dbReference>
<feature type="transmembrane region" description="Helical" evidence="1">
    <location>
        <begin position="368"/>
        <end position="387"/>
    </location>
</feature>
<reference evidence="3" key="1">
    <citation type="submission" date="2013-04" db="EMBL/GenBank/DDBJ databases">
        <title>Thioclava sp. 13D2W-2 Genome Sequencing.</title>
        <authorList>
            <person name="Lai Q."/>
            <person name="Li G."/>
            <person name="Shao Z."/>
        </authorList>
    </citation>
    <scope>NUCLEOTIDE SEQUENCE [LARGE SCALE GENOMIC DNA]</scope>
    <source>
        <strain evidence="3">13D2W-2</strain>
    </source>
</reference>
<name>A0A085U1X6_9RHOB</name>
<dbReference type="SUPFAM" id="SSF82693">
    <property type="entry name" value="Multidrug efflux transporter AcrB pore domain, PN1, PN2, PC1 and PC2 subdomains"/>
    <property type="match status" value="3"/>
</dbReference>
<keyword evidence="1" id="KW-1133">Transmembrane helix</keyword>
<dbReference type="STRING" id="1317124.DW2_02405"/>
<protein>
    <submittedName>
        <fullName evidence="2">Acriflavin resistance protein family</fullName>
    </submittedName>
</protein>
<reference evidence="2 3" key="2">
    <citation type="journal article" date="2015" name="Antonie Van Leeuwenhoek">
        <title>Thioclava indica sp. nov., isolated from surface seawater of the Indian Ocean.</title>
        <authorList>
            <person name="Liu Y."/>
            <person name="Lai Q."/>
            <person name="Du J."/>
            <person name="Xu H."/>
            <person name="Jiang L."/>
            <person name="Shao Z."/>
        </authorList>
    </citation>
    <scope>NUCLEOTIDE SEQUENCE [LARGE SCALE GENOMIC DNA]</scope>
    <source>
        <strain evidence="2 3">13D2W-2</strain>
    </source>
</reference>
<organism evidence="2 3">
    <name type="scientific">Thioclava atlantica</name>
    <dbReference type="NCBI Taxonomy" id="1317124"/>
    <lineage>
        <taxon>Bacteria</taxon>
        <taxon>Pseudomonadati</taxon>
        <taxon>Pseudomonadota</taxon>
        <taxon>Alphaproteobacteria</taxon>
        <taxon>Rhodobacterales</taxon>
        <taxon>Paracoccaceae</taxon>
        <taxon>Thioclava</taxon>
    </lineage>
</organism>
<feature type="transmembrane region" description="Helical" evidence="1">
    <location>
        <begin position="1029"/>
        <end position="1050"/>
    </location>
</feature>
<feature type="transmembrane region" description="Helical" evidence="1">
    <location>
        <begin position="498"/>
        <end position="522"/>
    </location>
</feature>
<keyword evidence="1" id="KW-0472">Membrane</keyword>
<comment type="caution">
    <text evidence="2">The sequence shown here is derived from an EMBL/GenBank/DDBJ whole genome shotgun (WGS) entry which is preliminary data.</text>
</comment>
<proteinExistence type="predicted"/>